<protein>
    <submittedName>
        <fullName evidence="1">2057_t:CDS:1</fullName>
    </submittedName>
</protein>
<gene>
    <name evidence="1" type="ORF">ACOLOM_LOCUS3532</name>
</gene>
<evidence type="ECO:0000313" key="2">
    <source>
        <dbReference type="Proteomes" id="UP000789525"/>
    </source>
</evidence>
<keyword evidence="2" id="KW-1185">Reference proteome</keyword>
<organism evidence="1 2">
    <name type="scientific">Acaulospora colombiana</name>
    <dbReference type="NCBI Taxonomy" id="27376"/>
    <lineage>
        <taxon>Eukaryota</taxon>
        <taxon>Fungi</taxon>
        <taxon>Fungi incertae sedis</taxon>
        <taxon>Mucoromycota</taxon>
        <taxon>Glomeromycotina</taxon>
        <taxon>Glomeromycetes</taxon>
        <taxon>Diversisporales</taxon>
        <taxon>Acaulosporaceae</taxon>
        <taxon>Acaulospora</taxon>
    </lineage>
</organism>
<sequence>MSDVQALDENQQIPYDHFYLSQTEEHYLAWMLIDPLDDLYNGPILTLGPNSPELLQKNLANVICL</sequence>
<comment type="caution">
    <text evidence="1">The sequence shown here is derived from an EMBL/GenBank/DDBJ whole genome shotgun (WGS) entry which is preliminary data.</text>
</comment>
<dbReference type="Proteomes" id="UP000789525">
    <property type="component" value="Unassembled WGS sequence"/>
</dbReference>
<evidence type="ECO:0000313" key="1">
    <source>
        <dbReference type="EMBL" id="CAG8518158.1"/>
    </source>
</evidence>
<accession>A0ACA9LCL1</accession>
<proteinExistence type="predicted"/>
<dbReference type="EMBL" id="CAJVPT010005252">
    <property type="protein sequence ID" value="CAG8518158.1"/>
    <property type="molecule type" value="Genomic_DNA"/>
</dbReference>
<name>A0ACA9LCL1_9GLOM</name>
<reference evidence="1" key="1">
    <citation type="submission" date="2021-06" db="EMBL/GenBank/DDBJ databases">
        <authorList>
            <person name="Kallberg Y."/>
            <person name="Tangrot J."/>
            <person name="Rosling A."/>
        </authorList>
    </citation>
    <scope>NUCLEOTIDE SEQUENCE</scope>
    <source>
        <strain evidence="1">CL356</strain>
    </source>
</reference>